<feature type="transmembrane region" description="Helical" evidence="1">
    <location>
        <begin position="50"/>
        <end position="78"/>
    </location>
</feature>
<dbReference type="RefSeq" id="WP_188971217.1">
    <property type="nucleotide sequence ID" value="NZ_BMKW01000012.1"/>
</dbReference>
<evidence type="ECO:0000256" key="1">
    <source>
        <dbReference type="SAM" id="Phobius"/>
    </source>
</evidence>
<comment type="caution">
    <text evidence="2">The sequence shown here is derived from an EMBL/GenBank/DDBJ whole genome shotgun (WGS) entry which is preliminary data.</text>
</comment>
<evidence type="ECO:0008006" key="4">
    <source>
        <dbReference type="Google" id="ProtNLM"/>
    </source>
</evidence>
<dbReference type="InterPro" id="IPR017581">
    <property type="entry name" value="AtpR-like"/>
</dbReference>
<reference evidence="2" key="1">
    <citation type="journal article" date="2014" name="Int. J. Syst. Evol. Microbiol.">
        <title>Complete genome sequence of Corynebacterium casei LMG S-19264T (=DSM 44701T), isolated from a smear-ripened cheese.</title>
        <authorList>
            <consortium name="US DOE Joint Genome Institute (JGI-PGF)"/>
            <person name="Walter F."/>
            <person name="Albersmeier A."/>
            <person name="Kalinowski J."/>
            <person name="Ruckert C."/>
        </authorList>
    </citation>
    <scope>NUCLEOTIDE SEQUENCE</scope>
    <source>
        <strain evidence="2">CGMCC 1.3617</strain>
    </source>
</reference>
<keyword evidence="1" id="KW-0472">Membrane</keyword>
<evidence type="ECO:0000313" key="2">
    <source>
        <dbReference type="EMBL" id="GGJ33280.1"/>
    </source>
</evidence>
<dbReference type="EMBL" id="BMKW01000012">
    <property type="protein sequence ID" value="GGJ33280.1"/>
    <property type="molecule type" value="Genomic_DNA"/>
</dbReference>
<dbReference type="AlphaFoldDB" id="A0A917KYG0"/>
<dbReference type="Pfam" id="PF12966">
    <property type="entry name" value="AtpR"/>
    <property type="match status" value="1"/>
</dbReference>
<keyword evidence="3" id="KW-1185">Reference proteome</keyword>
<organism evidence="2 3">
    <name type="scientific">Neoroseomonas lacus</name>
    <dbReference type="NCBI Taxonomy" id="287609"/>
    <lineage>
        <taxon>Bacteria</taxon>
        <taxon>Pseudomonadati</taxon>
        <taxon>Pseudomonadota</taxon>
        <taxon>Alphaproteobacteria</taxon>
        <taxon>Acetobacterales</taxon>
        <taxon>Acetobacteraceae</taxon>
        <taxon>Neoroseomonas</taxon>
    </lineage>
</organism>
<protein>
    <recommendedName>
        <fullName evidence="4">ATP synthase subunit I</fullName>
    </recommendedName>
</protein>
<proteinExistence type="predicted"/>
<sequence>MIMLAEATAAAAAGLLAGGLFFLAMRHNAEMYLSGGPAWRPAVLHLARLLLLGALLVAAVRVAGGAGLLGAFAGFLAARSLALRAWRPQP</sequence>
<name>A0A917KYG0_9PROT</name>
<dbReference type="Proteomes" id="UP000661507">
    <property type="component" value="Unassembled WGS sequence"/>
</dbReference>
<gene>
    <name evidence="2" type="ORF">GCM10011320_46190</name>
</gene>
<evidence type="ECO:0000313" key="3">
    <source>
        <dbReference type="Proteomes" id="UP000661507"/>
    </source>
</evidence>
<reference evidence="2" key="2">
    <citation type="submission" date="2020-09" db="EMBL/GenBank/DDBJ databases">
        <authorList>
            <person name="Sun Q."/>
            <person name="Zhou Y."/>
        </authorList>
    </citation>
    <scope>NUCLEOTIDE SEQUENCE</scope>
    <source>
        <strain evidence="2">CGMCC 1.3617</strain>
    </source>
</reference>
<keyword evidence="1" id="KW-1133">Transmembrane helix</keyword>
<keyword evidence="1" id="KW-0812">Transmembrane</keyword>
<accession>A0A917KYG0</accession>